<evidence type="ECO:0000256" key="2">
    <source>
        <dbReference type="ARBA" id="ARBA00004673"/>
    </source>
</evidence>
<accession>A0A5E4QZ87</accession>
<dbReference type="CDD" id="cd00929">
    <property type="entry name" value="Cyt_c_Oxidase_VIIc"/>
    <property type="match status" value="1"/>
</dbReference>
<evidence type="ECO:0000313" key="13">
    <source>
        <dbReference type="EMBL" id="VVD02973.1"/>
    </source>
</evidence>
<dbReference type="InterPro" id="IPR004202">
    <property type="entry name" value="COX7C/Cox8"/>
</dbReference>
<evidence type="ECO:0000256" key="12">
    <source>
        <dbReference type="SAM" id="Phobius"/>
    </source>
</evidence>
<proteinExistence type="inferred from homology"/>
<name>A0A5E4QZ87_9NEOP</name>
<dbReference type="AlphaFoldDB" id="A0A5E4QZ87"/>
<dbReference type="UniPathway" id="UPA00705"/>
<feature type="transmembrane region" description="Helical" evidence="12">
    <location>
        <begin position="44"/>
        <end position="62"/>
    </location>
</feature>
<keyword evidence="6" id="KW-0999">Mitochondrion inner membrane</keyword>
<dbReference type="Proteomes" id="UP000324832">
    <property type="component" value="Unassembled WGS sequence"/>
</dbReference>
<organism evidence="13 14">
    <name type="scientific">Leptidea sinapis</name>
    <dbReference type="NCBI Taxonomy" id="189913"/>
    <lineage>
        <taxon>Eukaryota</taxon>
        <taxon>Metazoa</taxon>
        <taxon>Ecdysozoa</taxon>
        <taxon>Arthropoda</taxon>
        <taxon>Hexapoda</taxon>
        <taxon>Insecta</taxon>
        <taxon>Pterygota</taxon>
        <taxon>Neoptera</taxon>
        <taxon>Endopterygota</taxon>
        <taxon>Lepidoptera</taxon>
        <taxon>Glossata</taxon>
        <taxon>Ditrysia</taxon>
        <taxon>Papilionoidea</taxon>
        <taxon>Pieridae</taxon>
        <taxon>Dismorphiinae</taxon>
        <taxon>Leptidea</taxon>
    </lineage>
</organism>
<dbReference type="GO" id="GO:0045277">
    <property type="term" value="C:respiratory chain complex IV"/>
    <property type="evidence" value="ECO:0007669"/>
    <property type="project" value="InterPro"/>
</dbReference>
<gene>
    <name evidence="13" type="ORF">LSINAPIS_LOCUS13071</name>
</gene>
<evidence type="ECO:0000256" key="9">
    <source>
        <dbReference type="ARBA" id="ARBA00023128"/>
    </source>
</evidence>
<dbReference type="GO" id="GO:0005743">
    <property type="term" value="C:mitochondrial inner membrane"/>
    <property type="evidence" value="ECO:0007669"/>
    <property type="project" value="UniProtKB-SubCell"/>
</dbReference>
<dbReference type="Pfam" id="PF02935">
    <property type="entry name" value="COX7C"/>
    <property type="match status" value="1"/>
</dbReference>
<evidence type="ECO:0000256" key="7">
    <source>
        <dbReference type="ARBA" id="ARBA00022946"/>
    </source>
</evidence>
<evidence type="ECO:0000256" key="6">
    <source>
        <dbReference type="ARBA" id="ARBA00022792"/>
    </source>
</evidence>
<keyword evidence="8 12" id="KW-1133">Transmembrane helix</keyword>
<evidence type="ECO:0000313" key="14">
    <source>
        <dbReference type="Proteomes" id="UP000324832"/>
    </source>
</evidence>
<comment type="pathway">
    <text evidence="2">Energy metabolism; oxidative phosphorylation.</text>
</comment>
<evidence type="ECO:0000256" key="11">
    <source>
        <dbReference type="ARBA" id="ARBA00031140"/>
    </source>
</evidence>
<dbReference type="PANTHER" id="PTHR13313">
    <property type="entry name" value="CYTOCHROME C OXIDASE SUBUNIT VIIC"/>
    <property type="match status" value="1"/>
</dbReference>
<evidence type="ECO:0000256" key="4">
    <source>
        <dbReference type="ARBA" id="ARBA00017004"/>
    </source>
</evidence>
<evidence type="ECO:0000256" key="1">
    <source>
        <dbReference type="ARBA" id="ARBA00004434"/>
    </source>
</evidence>
<evidence type="ECO:0000256" key="8">
    <source>
        <dbReference type="ARBA" id="ARBA00022989"/>
    </source>
</evidence>
<evidence type="ECO:0000256" key="5">
    <source>
        <dbReference type="ARBA" id="ARBA00022692"/>
    </source>
</evidence>
<protein>
    <recommendedName>
        <fullName evidence="4">Cytochrome c oxidase subunit 7C, mitochondrial</fullName>
    </recommendedName>
    <alternativeName>
        <fullName evidence="11">Cytochrome c oxidase polypeptide VIIc</fullName>
    </alternativeName>
</protein>
<sequence>MQAPLSRIANKFGRNVMSNFVRNHSHGGVPGENLPFDIHNRYKLTLLFTVFIGTGLGAPFLITRHQLLKKGGQLF</sequence>
<dbReference type="GO" id="GO:0006123">
    <property type="term" value="P:mitochondrial electron transport, cytochrome c to oxygen"/>
    <property type="evidence" value="ECO:0007669"/>
    <property type="project" value="InterPro"/>
</dbReference>
<dbReference type="EMBL" id="FZQP02006510">
    <property type="protein sequence ID" value="VVD02973.1"/>
    <property type="molecule type" value="Genomic_DNA"/>
</dbReference>
<keyword evidence="7" id="KW-0809">Transit peptide</keyword>
<reference evidence="13 14" key="1">
    <citation type="submission" date="2017-07" db="EMBL/GenBank/DDBJ databases">
        <authorList>
            <person name="Talla V."/>
            <person name="Backstrom N."/>
        </authorList>
    </citation>
    <scope>NUCLEOTIDE SEQUENCE [LARGE SCALE GENOMIC DNA]</scope>
</reference>
<dbReference type="SUPFAM" id="SSF81427">
    <property type="entry name" value="Mitochondrial cytochrome c oxidase subunit VIIc (aka VIIIa)"/>
    <property type="match status" value="1"/>
</dbReference>
<keyword evidence="10 12" id="KW-0472">Membrane</keyword>
<dbReference type="PANTHER" id="PTHR13313:SF0">
    <property type="entry name" value="CYTOCHROME C OXIDASE SUBUNIT 7C, MITOCHONDRIAL"/>
    <property type="match status" value="1"/>
</dbReference>
<dbReference type="Gene3D" id="4.10.49.10">
    <property type="entry name" value="Cytochrome c oxidase subunit VIIc"/>
    <property type="match status" value="1"/>
</dbReference>
<keyword evidence="14" id="KW-1185">Reference proteome</keyword>
<evidence type="ECO:0000256" key="3">
    <source>
        <dbReference type="ARBA" id="ARBA00010514"/>
    </source>
</evidence>
<keyword evidence="5 12" id="KW-0812">Transmembrane</keyword>
<keyword evidence="9" id="KW-0496">Mitochondrion</keyword>
<evidence type="ECO:0000256" key="10">
    <source>
        <dbReference type="ARBA" id="ARBA00023136"/>
    </source>
</evidence>
<dbReference type="InterPro" id="IPR036636">
    <property type="entry name" value="COX7C/Cox8_sf"/>
</dbReference>
<comment type="subcellular location">
    <subcellularLocation>
        <location evidence="1">Mitochondrion inner membrane</location>
        <topology evidence="1">Single-pass membrane protein</topology>
    </subcellularLocation>
</comment>
<dbReference type="FunFam" id="4.10.49.10:FF:000001">
    <property type="entry name" value="Cytochrome c oxidase subunit 7C"/>
    <property type="match status" value="1"/>
</dbReference>
<comment type="similarity">
    <text evidence="3">Belongs to the cytochrome c oxidase VIIc family.</text>
</comment>